<dbReference type="InterPro" id="IPR006311">
    <property type="entry name" value="TAT_signal"/>
</dbReference>
<organism evidence="2 3">
    <name type="scientific">Lolliginicoccus lacisalsi</name>
    <dbReference type="NCBI Taxonomy" id="2742202"/>
    <lineage>
        <taxon>Bacteria</taxon>
        <taxon>Bacillati</taxon>
        <taxon>Actinomycetota</taxon>
        <taxon>Actinomycetes</taxon>
        <taxon>Mycobacteriales</taxon>
        <taxon>Hoyosellaceae</taxon>
        <taxon>Lolliginicoccus</taxon>
    </lineage>
</organism>
<gene>
    <name evidence="2" type="ORF">HT102_10145</name>
</gene>
<dbReference type="EMBL" id="JACYWE010000005">
    <property type="protein sequence ID" value="MBD8506848.1"/>
    <property type="molecule type" value="Genomic_DNA"/>
</dbReference>
<dbReference type="RefSeq" id="WP_192039301.1">
    <property type="nucleotide sequence ID" value="NZ_JACYWE010000005.1"/>
</dbReference>
<proteinExistence type="predicted"/>
<name>A0A927JCZ1_9ACTN</name>
<evidence type="ECO:0000313" key="3">
    <source>
        <dbReference type="Proteomes" id="UP000642993"/>
    </source>
</evidence>
<dbReference type="PROSITE" id="PS51318">
    <property type="entry name" value="TAT"/>
    <property type="match status" value="1"/>
</dbReference>
<evidence type="ECO:0000313" key="2">
    <source>
        <dbReference type="EMBL" id="MBD8506848.1"/>
    </source>
</evidence>
<feature type="chain" id="PRO_5039321941" evidence="1">
    <location>
        <begin position="24"/>
        <end position="77"/>
    </location>
</feature>
<dbReference type="AlphaFoldDB" id="A0A927JCZ1"/>
<keyword evidence="1" id="KW-0732">Signal</keyword>
<dbReference type="Proteomes" id="UP000642993">
    <property type="component" value="Unassembled WGS sequence"/>
</dbReference>
<reference evidence="2" key="1">
    <citation type="submission" date="2020-09" db="EMBL/GenBank/DDBJ databases">
        <title>Hoyosella lacisalsi sp. nov., a halotolerant actinobacterium isolated from soil of Lake Gudzhirganskoe.</title>
        <authorList>
            <person name="Yang Q."/>
            <person name="Guo P.Y."/>
            <person name="Liu S.W."/>
            <person name="Li F.N."/>
            <person name="Sun C.H."/>
        </authorList>
    </citation>
    <scope>NUCLEOTIDE SEQUENCE</scope>
    <source>
        <strain evidence="2">G463</strain>
    </source>
</reference>
<sequence>MSVARRIATIAAGTALASSALLAAPAAQAQSPRDLLPEATPAHLTLLPYCEESSLPFFGPIIICHLFVGDVMFSRPW</sequence>
<comment type="caution">
    <text evidence="2">The sequence shown here is derived from an EMBL/GenBank/DDBJ whole genome shotgun (WGS) entry which is preliminary data.</text>
</comment>
<feature type="signal peptide" evidence="1">
    <location>
        <begin position="1"/>
        <end position="23"/>
    </location>
</feature>
<protein>
    <submittedName>
        <fullName evidence="2">Uncharacterized protein</fullName>
    </submittedName>
</protein>
<evidence type="ECO:0000256" key="1">
    <source>
        <dbReference type="SAM" id="SignalP"/>
    </source>
</evidence>
<accession>A0A927JCZ1</accession>
<keyword evidence="3" id="KW-1185">Reference proteome</keyword>